<proteinExistence type="predicted"/>
<evidence type="ECO:0000313" key="6">
    <source>
        <dbReference type="EMBL" id="RFP61844.1"/>
    </source>
</evidence>
<reference evidence="6 7" key="1">
    <citation type="submission" date="2018-08" db="EMBL/GenBank/DDBJ databases">
        <title>Lysobacter weifangensis sp. nov., a new member of the family 'Xanthomonadaceae', isolated from soil in a farmland.</title>
        <authorList>
            <person name="Zhao H."/>
        </authorList>
    </citation>
    <scope>NUCLEOTIDE SEQUENCE [LARGE SCALE GENOMIC DNA]</scope>
    <source>
        <strain evidence="6 7">WF-2</strain>
    </source>
</reference>
<keyword evidence="2 3" id="KW-0472">Membrane</keyword>
<evidence type="ECO:0000256" key="3">
    <source>
        <dbReference type="PROSITE-ProRule" id="PRU00473"/>
    </source>
</evidence>
<dbReference type="AlphaFoldDB" id="A0A372DQS4"/>
<dbReference type="CDD" id="cd07185">
    <property type="entry name" value="OmpA_C-like"/>
    <property type="match status" value="1"/>
</dbReference>
<feature type="region of interest" description="Disordered" evidence="4">
    <location>
        <begin position="346"/>
        <end position="373"/>
    </location>
</feature>
<dbReference type="PROSITE" id="PS51123">
    <property type="entry name" value="OMPA_2"/>
    <property type="match status" value="1"/>
</dbReference>
<evidence type="ECO:0000259" key="5">
    <source>
        <dbReference type="PROSITE" id="PS51123"/>
    </source>
</evidence>
<accession>A0A372DQS4</accession>
<dbReference type="EMBL" id="QVPD01000002">
    <property type="protein sequence ID" value="RFP61844.1"/>
    <property type="molecule type" value="Genomic_DNA"/>
</dbReference>
<protein>
    <submittedName>
        <fullName evidence="6">OmpA family protein</fullName>
    </submittedName>
</protein>
<dbReference type="InterPro" id="IPR050330">
    <property type="entry name" value="Bact_OuterMem_StrucFunc"/>
</dbReference>
<dbReference type="Gene3D" id="3.30.1330.60">
    <property type="entry name" value="OmpA-like domain"/>
    <property type="match status" value="1"/>
</dbReference>
<dbReference type="SUPFAM" id="SSF103088">
    <property type="entry name" value="OmpA-like"/>
    <property type="match status" value="1"/>
</dbReference>
<dbReference type="InterPro" id="IPR006665">
    <property type="entry name" value="OmpA-like"/>
</dbReference>
<dbReference type="GO" id="GO:0009279">
    <property type="term" value="C:cell outer membrane"/>
    <property type="evidence" value="ECO:0007669"/>
    <property type="project" value="UniProtKB-SubCell"/>
</dbReference>
<comment type="caution">
    <text evidence="6">The sequence shown here is derived from an EMBL/GenBank/DDBJ whole genome shotgun (WGS) entry which is preliminary data.</text>
</comment>
<dbReference type="PRINTS" id="PR01021">
    <property type="entry name" value="OMPADOMAIN"/>
</dbReference>
<name>A0A372DQS4_9GAMM</name>
<evidence type="ECO:0000256" key="1">
    <source>
        <dbReference type="ARBA" id="ARBA00004442"/>
    </source>
</evidence>
<comment type="subcellular location">
    <subcellularLocation>
        <location evidence="1">Cell outer membrane</location>
    </subcellularLocation>
</comment>
<keyword evidence="7" id="KW-1185">Reference proteome</keyword>
<sequence>MLFVTVLLAGACDRARSESSADALAEVVDALDAAPVEEVPADAGVATDAAAADPAAAAPDATAADAAMAAAAVAADAAAAAPAAFDPASVPVTSVGLPPFPFFKAPDGLQSSYREPQRGIAHDGQYFLAGDKAVLVEGRIFRDRFALTRAARPYSELEFHRNYENAIAALGGRRIDAVQYTREVVAAAGGRGAIDKHQHGAAAVPGYRHDSYLLRTPDKEYWIDVSTGAIPLHGYVVVLERQAMAQSLGFLDAAAMRQAIDQDGRVALHINFDTDKATLRPDAQPTIAEIGKLLADDPALQLSIEGHTDATGEAAHNQALSTARARSVLGALVGLGVDPARLQSRGYGQERPVADNASEAGRAANRRVELVRR</sequence>
<dbReference type="InterPro" id="IPR036737">
    <property type="entry name" value="OmpA-like_sf"/>
</dbReference>
<evidence type="ECO:0000256" key="4">
    <source>
        <dbReference type="SAM" id="MobiDB-lite"/>
    </source>
</evidence>
<dbReference type="PANTHER" id="PTHR30329">
    <property type="entry name" value="STATOR ELEMENT OF FLAGELLAR MOTOR COMPLEX"/>
    <property type="match status" value="1"/>
</dbReference>
<dbReference type="Pfam" id="PF00691">
    <property type="entry name" value="OmpA"/>
    <property type="match status" value="1"/>
</dbReference>
<dbReference type="Proteomes" id="UP000262917">
    <property type="component" value="Unassembled WGS sequence"/>
</dbReference>
<evidence type="ECO:0000313" key="7">
    <source>
        <dbReference type="Proteomes" id="UP000262917"/>
    </source>
</evidence>
<evidence type="ECO:0000256" key="2">
    <source>
        <dbReference type="ARBA" id="ARBA00023136"/>
    </source>
</evidence>
<organism evidence="6 7">
    <name type="scientific">Cognatiluteimonas weifangensis</name>
    <dbReference type="NCBI Taxonomy" id="2303539"/>
    <lineage>
        <taxon>Bacteria</taxon>
        <taxon>Pseudomonadati</taxon>
        <taxon>Pseudomonadota</taxon>
        <taxon>Gammaproteobacteria</taxon>
        <taxon>Lysobacterales</taxon>
        <taxon>Lysobacteraceae</taxon>
        <taxon>Cognatiluteimonas</taxon>
    </lineage>
</organism>
<feature type="domain" description="OmpA-like" evidence="5">
    <location>
        <begin position="259"/>
        <end position="373"/>
    </location>
</feature>
<dbReference type="PANTHER" id="PTHR30329:SF20">
    <property type="entry name" value="EXPORTED PROTEIN"/>
    <property type="match status" value="1"/>
</dbReference>
<dbReference type="InterPro" id="IPR006664">
    <property type="entry name" value="OMP_bac"/>
</dbReference>
<dbReference type="PRINTS" id="PR01023">
    <property type="entry name" value="NAFLGMOTY"/>
</dbReference>
<gene>
    <name evidence="6" type="ORF">D0Y53_01920</name>
</gene>